<dbReference type="PANTHER" id="PTHR34292">
    <property type="entry name" value="OUTER SPORE WALL PROTEIN LDS1"/>
    <property type="match status" value="1"/>
</dbReference>
<protein>
    <submittedName>
        <fullName evidence="2">Uncharacterized protein</fullName>
    </submittedName>
</protein>
<keyword evidence="1" id="KW-0472">Membrane</keyword>
<keyword evidence="3" id="KW-1185">Reference proteome</keyword>
<feature type="transmembrane region" description="Helical" evidence="1">
    <location>
        <begin position="83"/>
        <end position="108"/>
    </location>
</feature>
<keyword evidence="1" id="KW-1133">Transmembrane helix</keyword>
<sequence length="291" mass="32955">MDYSLFYEDWTLAIAARAQLELVRPFRVVLGFANSLLTGDLFYYPAKGIQLFIEDWQNILPLYISLTFPLVLVQSVLRALCFVLLLPANILVLTITCGPLGLSIALAITNEESISLADLLTSCFLPDSEIKQAKYNALFDHILCLTGNEQIVFPGKLQRVVNNSPTAELFNVSKYIQFWYNLITWNSTKLLPVVGAPLLAYKVFVENVNKRMSRLFRLQRLRKRQVGYYHLKEREGELLALGVSMGILESIPFIGQSFFSFTNTIGLAYMCGKRLNTNLNVLVIPKSVEKK</sequence>
<evidence type="ECO:0000313" key="3">
    <source>
        <dbReference type="Proteomes" id="UP000662931"/>
    </source>
</evidence>
<organism evidence="2 3">
    <name type="scientific">Eeniella nana</name>
    <name type="common">Yeast</name>
    <name type="synonym">Brettanomyces nanus</name>
    <dbReference type="NCBI Taxonomy" id="13502"/>
    <lineage>
        <taxon>Eukaryota</taxon>
        <taxon>Fungi</taxon>
        <taxon>Dikarya</taxon>
        <taxon>Ascomycota</taxon>
        <taxon>Saccharomycotina</taxon>
        <taxon>Pichiomycetes</taxon>
        <taxon>Pichiales</taxon>
        <taxon>Pichiaceae</taxon>
        <taxon>Brettanomyces</taxon>
    </lineage>
</organism>
<dbReference type="GO" id="GO:0005811">
    <property type="term" value="C:lipid droplet"/>
    <property type="evidence" value="ECO:0007669"/>
    <property type="project" value="TreeGrafter"/>
</dbReference>
<proteinExistence type="predicted"/>
<dbReference type="EMBL" id="CP064813">
    <property type="protein sequence ID" value="QPG75015.1"/>
    <property type="molecule type" value="Genomic_DNA"/>
</dbReference>
<feature type="transmembrane region" description="Helical" evidence="1">
    <location>
        <begin position="58"/>
        <end position="77"/>
    </location>
</feature>
<dbReference type="OrthoDB" id="10012223at2759"/>
<gene>
    <name evidence="2" type="ORF">FOA43_002355</name>
</gene>
<reference evidence="2" key="1">
    <citation type="submission" date="2020-10" db="EMBL/GenBank/DDBJ databases">
        <authorList>
            <person name="Roach M.J.R."/>
        </authorList>
    </citation>
    <scope>NUCLEOTIDE SEQUENCE</scope>
    <source>
        <strain evidence="2">CBS 1945</strain>
    </source>
</reference>
<evidence type="ECO:0000313" key="2">
    <source>
        <dbReference type="EMBL" id="QPG75015.1"/>
    </source>
</evidence>
<accession>A0A875S3R8</accession>
<dbReference type="AlphaFoldDB" id="A0A875S3R8"/>
<name>A0A875S3R8_EENNA</name>
<dbReference type="RefSeq" id="XP_038778580.1">
    <property type="nucleotide sequence ID" value="XM_038922652.1"/>
</dbReference>
<dbReference type="PANTHER" id="PTHR34292:SF2">
    <property type="entry name" value="OUTER SPORE WALL PROTEIN LDS1"/>
    <property type="match status" value="1"/>
</dbReference>
<keyword evidence="1" id="KW-0812">Transmembrane</keyword>
<dbReference type="InterPro" id="IPR052786">
    <property type="entry name" value="Spore_wall_assembly"/>
</dbReference>
<dbReference type="GO" id="GO:0005628">
    <property type="term" value="C:prospore membrane"/>
    <property type="evidence" value="ECO:0007669"/>
    <property type="project" value="TreeGrafter"/>
</dbReference>
<dbReference type="KEGG" id="bnn:FOA43_002355"/>
<dbReference type="GeneID" id="62195756"/>
<dbReference type="Proteomes" id="UP000662931">
    <property type="component" value="Chromosome 2"/>
</dbReference>
<evidence type="ECO:0000256" key="1">
    <source>
        <dbReference type="SAM" id="Phobius"/>
    </source>
</evidence>
<dbReference type="GO" id="GO:0005619">
    <property type="term" value="C:ascospore wall"/>
    <property type="evidence" value="ECO:0007669"/>
    <property type="project" value="TreeGrafter"/>
</dbReference>